<evidence type="ECO:0000256" key="7">
    <source>
        <dbReference type="ARBA" id="ARBA00023139"/>
    </source>
</evidence>
<keyword evidence="5 9" id="KW-0732">Signal</keyword>
<keyword evidence="8 9" id="KW-0449">Lipoprotein</keyword>
<dbReference type="Gene3D" id="2.20.200.10">
    <property type="entry name" value="Outer membrane efflux proteins (OEP)"/>
    <property type="match status" value="1"/>
</dbReference>
<dbReference type="InterPro" id="IPR010131">
    <property type="entry name" value="MdtP/NodT-like"/>
</dbReference>
<reference evidence="10 11" key="1">
    <citation type="submission" date="2019-01" db="EMBL/GenBank/DDBJ databases">
        <authorList>
            <person name="Chen W.-M."/>
        </authorList>
    </citation>
    <scope>NUCLEOTIDE SEQUENCE [LARGE SCALE GENOMIC DNA]</scope>
    <source>
        <strain evidence="10 11">FSY-9</strain>
    </source>
</reference>
<dbReference type="PANTHER" id="PTHR30203:SF20">
    <property type="entry name" value="MULTIDRUG RESISTANCE OUTER MEMBRANE PROTEIN MDTP-RELATED"/>
    <property type="match status" value="1"/>
</dbReference>
<dbReference type="OrthoDB" id="9783100at2"/>
<dbReference type="Proteomes" id="UP000282837">
    <property type="component" value="Unassembled WGS sequence"/>
</dbReference>
<dbReference type="EMBL" id="SACO01000005">
    <property type="protein sequence ID" value="RVU05391.1"/>
    <property type="molecule type" value="Genomic_DNA"/>
</dbReference>
<dbReference type="SUPFAM" id="SSF56954">
    <property type="entry name" value="Outer membrane efflux proteins (OEP)"/>
    <property type="match status" value="1"/>
</dbReference>
<sequence>MTASLRKFSGAALMLPALLAGCVAVPKGEQQFKPASAAQMGLSGIAVPVAPDWWQALGDAQLNRIMDDALTGNPSLEEATIRLRLAEAAIANAKAGLMPQASANVSAMDQRLSNAYIYPAPLGGSWRWISNAQADLSWSLDLAGRQKAMVKATGQFVQASRLQTAAARVSISGAVVQAYINLARAEAQARLAAEFVASREASLKLLTARRASGLGTELDLASARTLLAEAKQAQVRADGARAIMLHALAALAGRGTDYYASITPTHLGFDTALPVPEALPADLLGRRADLLAARAQVEMALSAKDISKADFYPDISLRAFVGSQALGIGKAFSGEALTGGFGPALHLPIFSGGAIKARYAASVAGADNAIAQYNGAVVKAVQEAADALSSLETNRTDAARQGEVVAGLQQTVALDRVRLESGLSTRLDVLNAGERLLAARQSQLDLAADGALRRVQLLVALGGGFTPIADTPAPAAKD</sequence>
<evidence type="ECO:0000256" key="4">
    <source>
        <dbReference type="ARBA" id="ARBA00022692"/>
    </source>
</evidence>
<dbReference type="InterPro" id="IPR003423">
    <property type="entry name" value="OMP_efflux"/>
</dbReference>
<evidence type="ECO:0000256" key="1">
    <source>
        <dbReference type="ARBA" id="ARBA00004370"/>
    </source>
</evidence>
<dbReference type="PANTHER" id="PTHR30203">
    <property type="entry name" value="OUTER MEMBRANE CATION EFFLUX PROTEIN"/>
    <property type="match status" value="1"/>
</dbReference>
<keyword evidence="6 9" id="KW-0472">Membrane</keyword>
<dbReference type="Gene3D" id="1.20.1600.10">
    <property type="entry name" value="Outer membrane efflux proteins (OEP)"/>
    <property type="match status" value="1"/>
</dbReference>
<dbReference type="PROSITE" id="PS51257">
    <property type="entry name" value="PROKAR_LIPOPROTEIN"/>
    <property type="match status" value="1"/>
</dbReference>
<dbReference type="RefSeq" id="WP_127708458.1">
    <property type="nucleotide sequence ID" value="NZ_SACO01000005.1"/>
</dbReference>
<evidence type="ECO:0000256" key="2">
    <source>
        <dbReference type="ARBA" id="ARBA00007613"/>
    </source>
</evidence>
<name>A0A437N6A0_9SPHN</name>
<keyword evidence="3 9" id="KW-1134">Transmembrane beta strand</keyword>
<evidence type="ECO:0000256" key="3">
    <source>
        <dbReference type="ARBA" id="ARBA00022452"/>
    </source>
</evidence>
<comment type="subcellular location">
    <subcellularLocation>
        <location evidence="9">Cell membrane</location>
        <topology evidence="9">Lipid-anchor</topology>
    </subcellularLocation>
    <subcellularLocation>
        <location evidence="1">Membrane</location>
    </subcellularLocation>
</comment>
<evidence type="ECO:0000256" key="5">
    <source>
        <dbReference type="ARBA" id="ARBA00022729"/>
    </source>
</evidence>
<keyword evidence="7 9" id="KW-0564">Palmitate</keyword>
<proteinExistence type="inferred from homology"/>
<dbReference type="AlphaFoldDB" id="A0A437N6A0"/>
<feature type="signal peptide" evidence="9">
    <location>
        <begin position="1"/>
        <end position="20"/>
    </location>
</feature>
<gene>
    <name evidence="10" type="ORF">EOE18_08790</name>
</gene>
<evidence type="ECO:0000256" key="6">
    <source>
        <dbReference type="ARBA" id="ARBA00023136"/>
    </source>
</evidence>
<dbReference type="GO" id="GO:0015562">
    <property type="term" value="F:efflux transmembrane transporter activity"/>
    <property type="evidence" value="ECO:0007669"/>
    <property type="project" value="InterPro"/>
</dbReference>
<evidence type="ECO:0000256" key="8">
    <source>
        <dbReference type="ARBA" id="ARBA00023288"/>
    </source>
</evidence>
<dbReference type="Pfam" id="PF02321">
    <property type="entry name" value="OEP"/>
    <property type="match status" value="2"/>
</dbReference>
<dbReference type="GO" id="GO:0005886">
    <property type="term" value="C:plasma membrane"/>
    <property type="evidence" value="ECO:0007669"/>
    <property type="project" value="UniProtKB-SubCell"/>
</dbReference>
<keyword evidence="4 9" id="KW-0812">Transmembrane</keyword>
<accession>A0A437N6A0</accession>
<feature type="chain" id="PRO_5018812947" evidence="9">
    <location>
        <begin position="21"/>
        <end position="478"/>
    </location>
</feature>
<comment type="similarity">
    <text evidence="2 9">Belongs to the outer membrane factor (OMF) (TC 1.B.17) family.</text>
</comment>
<evidence type="ECO:0000256" key="9">
    <source>
        <dbReference type="RuleBase" id="RU362097"/>
    </source>
</evidence>
<evidence type="ECO:0000313" key="10">
    <source>
        <dbReference type="EMBL" id="RVU05391.1"/>
    </source>
</evidence>
<protein>
    <submittedName>
        <fullName evidence="10">Efflux transporter outer membrane subunit</fullName>
    </submittedName>
</protein>
<keyword evidence="11" id="KW-1185">Reference proteome</keyword>
<dbReference type="NCBIfam" id="TIGR01845">
    <property type="entry name" value="outer_NodT"/>
    <property type="match status" value="1"/>
</dbReference>
<comment type="caution">
    <text evidence="10">The sequence shown here is derived from an EMBL/GenBank/DDBJ whole genome shotgun (WGS) entry which is preliminary data.</text>
</comment>
<evidence type="ECO:0000313" key="11">
    <source>
        <dbReference type="Proteomes" id="UP000282837"/>
    </source>
</evidence>
<organism evidence="10 11">
    <name type="scientific">Novosphingobium umbonatum</name>
    <dbReference type="NCBI Taxonomy" id="1908524"/>
    <lineage>
        <taxon>Bacteria</taxon>
        <taxon>Pseudomonadati</taxon>
        <taxon>Pseudomonadota</taxon>
        <taxon>Alphaproteobacteria</taxon>
        <taxon>Sphingomonadales</taxon>
        <taxon>Sphingomonadaceae</taxon>
        <taxon>Novosphingobium</taxon>
    </lineage>
</organism>